<dbReference type="Pfam" id="PF13188">
    <property type="entry name" value="PAS_8"/>
    <property type="match status" value="1"/>
</dbReference>
<proteinExistence type="predicted"/>
<keyword evidence="5" id="KW-0418">Kinase</keyword>
<evidence type="ECO:0000256" key="2">
    <source>
        <dbReference type="ARBA" id="ARBA00012438"/>
    </source>
</evidence>
<accession>A0A9Q9EPN5</accession>
<dbReference type="PROSITE" id="PS50110">
    <property type="entry name" value="RESPONSE_REGULATORY"/>
    <property type="match status" value="1"/>
</dbReference>
<evidence type="ECO:0000313" key="12">
    <source>
        <dbReference type="Proteomes" id="UP001056384"/>
    </source>
</evidence>
<dbReference type="InterPro" id="IPR036890">
    <property type="entry name" value="HATPase_C_sf"/>
</dbReference>
<dbReference type="PRINTS" id="PR00344">
    <property type="entry name" value="BCTRLSENSOR"/>
</dbReference>
<dbReference type="GO" id="GO:0000155">
    <property type="term" value="F:phosphorelay sensor kinase activity"/>
    <property type="evidence" value="ECO:0007669"/>
    <property type="project" value="InterPro"/>
</dbReference>
<evidence type="ECO:0000256" key="5">
    <source>
        <dbReference type="ARBA" id="ARBA00022777"/>
    </source>
</evidence>
<dbReference type="SMART" id="SM00091">
    <property type="entry name" value="PAS"/>
    <property type="match status" value="1"/>
</dbReference>
<dbReference type="Gene3D" id="3.30.450.20">
    <property type="entry name" value="PAS domain"/>
    <property type="match status" value="2"/>
</dbReference>
<evidence type="ECO:0000256" key="1">
    <source>
        <dbReference type="ARBA" id="ARBA00000085"/>
    </source>
</evidence>
<dbReference type="EC" id="2.7.13.3" evidence="2"/>
<dbReference type="OrthoDB" id="60033at2759"/>
<protein>
    <recommendedName>
        <fullName evidence="2">histidine kinase</fullName>
        <ecNumber evidence="2">2.7.13.3</ecNumber>
    </recommendedName>
</protein>
<dbReference type="CDD" id="cd17546">
    <property type="entry name" value="REC_hyHK_CKI1_RcsC-like"/>
    <property type="match status" value="1"/>
</dbReference>
<feature type="compositionally biased region" description="Polar residues" evidence="7">
    <location>
        <begin position="51"/>
        <end position="65"/>
    </location>
</feature>
<dbReference type="CDD" id="cd00130">
    <property type="entry name" value="PAS"/>
    <property type="match status" value="1"/>
</dbReference>
<dbReference type="PANTHER" id="PTHR43047">
    <property type="entry name" value="TWO-COMPONENT HISTIDINE PROTEIN KINASE"/>
    <property type="match status" value="1"/>
</dbReference>
<dbReference type="InterPro" id="IPR004358">
    <property type="entry name" value="Sig_transdc_His_kin-like_C"/>
</dbReference>
<dbReference type="SUPFAM" id="SSF47384">
    <property type="entry name" value="Homodimeric domain of signal transducing histidine kinase"/>
    <property type="match status" value="1"/>
</dbReference>
<dbReference type="Pfam" id="PF00072">
    <property type="entry name" value="Response_reg"/>
    <property type="match status" value="1"/>
</dbReference>
<dbReference type="InterPro" id="IPR036097">
    <property type="entry name" value="HisK_dim/P_sf"/>
</dbReference>
<feature type="domain" description="Response regulatory" evidence="9">
    <location>
        <begin position="973"/>
        <end position="1101"/>
    </location>
</feature>
<dbReference type="SUPFAM" id="SSF52172">
    <property type="entry name" value="CheY-like"/>
    <property type="match status" value="1"/>
</dbReference>
<dbReference type="InterPro" id="IPR003594">
    <property type="entry name" value="HATPase_dom"/>
</dbReference>
<feature type="modified residue" description="4-aspartylphosphate" evidence="6">
    <location>
        <position position="1028"/>
    </location>
</feature>
<evidence type="ECO:0000259" key="8">
    <source>
        <dbReference type="PROSITE" id="PS50109"/>
    </source>
</evidence>
<evidence type="ECO:0000256" key="3">
    <source>
        <dbReference type="ARBA" id="ARBA00022553"/>
    </source>
</evidence>
<dbReference type="NCBIfam" id="TIGR00229">
    <property type="entry name" value="sensory_box"/>
    <property type="match status" value="1"/>
</dbReference>
<dbReference type="CDD" id="cd00082">
    <property type="entry name" value="HisKA"/>
    <property type="match status" value="1"/>
</dbReference>
<dbReference type="Pfam" id="PF02518">
    <property type="entry name" value="HATPase_c"/>
    <property type="match status" value="1"/>
</dbReference>
<dbReference type="SUPFAM" id="SSF55874">
    <property type="entry name" value="ATPase domain of HSP90 chaperone/DNA topoisomerase II/histidine kinase"/>
    <property type="match status" value="1"/>
</dbReference>
<keyword evidence="12" id="KW-1185">Reference proteome</keyword>
<dbReference type="InterPro" id="IPR011006">
    <property type="entry name" value="CheY-like_superfamily"/>
</dbReference>
<comment type="catalytic activity">
    <reaction evidence="1">
        <text>ATP + protein L-histidine = ADP + protein N-phospho-L-histidine.</text>
        <dbReference type="EC" id="2.7.13.3"/>
    </reaction>
</comment>
<dbReference type="InterPro" id="IPR001789">
    <property type="entry name" value="Sig_transdc_resp-reg_receiver"/>
</dbReference>
<dbReference type="Gene3D" id="3.30.565.10">
    <property type="entry name" value="Histidine kinase-like ATPase, C-terminal domain"/>
    <property type="match status" value="1"/>
</dbReference>
<evidence type="ECO:0000259" key="9">
    <source>
        <dbReference type="PROSITE" id="PS50110"/>
    </source>
</evidence>
<dbReference type="SMART" id="SM00448">
    <property type="entry name" value="REC"/>
    <property type="match status" value="1"/>
</dbReference>
<dbReference type="PROSITE" id="PS50109">
    <property type="entry name" value="HIS_KIN"/>
    <property type="match status" value="1"/>
</dbReference>
<reference evidence="11" key="1">
    <citation type="submission" date="2022-06" db="EMBL/GenBank/DDBJ databases">
        <title>Complete genome sequences of two strains of the flax pathogen Septoria linicola.</title>
        <authorList>
            <person name="Lapalu N."/>
            <person name="Simon A."/>
            <person name="Demenou B."/>
            <person name="Paumier D."/>
            <person name="Guillot M.-P."/>
            <person name="Gout L."/>
            <person name="Valade R."/>
        </authorList>
    </citation>
    <scope>NUCLEOTIDE SEQUENCE</scope>
    <source>
        <strain evidence="11">SE15195</strain>
    </source>
</reference>
<dbReference type="PROSITE" id="PS50112">
    <property type="entry name" value="PAS"/>
    <property type="match status" value="1"/>
</dbReference>
<dbReference type="SMART" id="SM00387">
    <property type="entry name" value="HATPase_c"/>
    <property type="match status" value="1"/>
</dbReference>
<evidence type="ECO:0000256" key="6">
    <source>
        <dbReference type="PROSITE-ProRule" id="PRU00169"/>
    </source>
</evidence>
<dbReference type="AlphaFoldDB" id="A0A9Q9EPN5"/>
<dbReference type="Gene3D" id="1.10.287.130">
    <property type="match status" value="1"/>
</dbReference>
<dbReference type="InterPro" id="IPR035965">
    <property type="entry name" value="PAS-like_dom_sf"/>
</dbReference>
<feature type="domain" description="Histidine kinase" evidence="8">
    <location>
        <begin position="630"/>
        <end position="909"/>
    </location>
</feature>
<evidence type="ECO:0000313" key="11">
    <source>
        <dbReference type="EMBL" id="USW58951.1"/>
    </source>
</evidence>
<gene>
    <name evidence="11" type="ORF">Slin15195_G122700</name>
</gene>
<keyword evidence="4" id="KW-0808">Transferase</keyword>
<dbReference type="Gene3D" id="3.40.50.2300">
    <property type="match status" value="1"/>
</dbReference>
<organism evidence="11 12">
    <name type="scientific">Septoria linicola</name>
    <dbReference type="NCBI Taxonomy" id="215465"/>
    <lineage>
        <taxon>Eukaryota</taxon>
        <taxon>Fungi</taxon>
        <taxon>Dikarya</taxon>
        <taxon>Ascomycota</taxon>
        <taxon>Pezizomycotina</taxon>
        <taxon>Dothideomycetes</taxon>
        <taxon>Dothideomycetidae</taxon>
        <taxon>Mycosphaerellales</taxon>
        <taxon>Mycosphaerellaceae</taxon>
        <taxon>Septoria</taxon>
    </lineage>
</organism>
<dbReference type="Proteomes" id="UP001056384">
    <property type="component" value="Chromosome 12"/>
</dbReference>
<feature type="region of interest" description="Disordered" evidence="7">
    <location>
        <begin position="46"/>
        <end position="65"/>
    </location>
</feature>
<feature type="domain" description="PAS" evidence="10">
    <location>
        <begin position="471"/>
        <end position="542"/>
    </location>
</feature>
<name>A0A9Q9EPN5_9PEZI</name>
<dbReference type="SMART" id="SM00388">
    <property type="entry name" value="HisKA"/>
    <property type="match status" value="1"/>
</dbReference>
<evidence type="ECO:0000259" key="10">
    <source>
        <dbReference type="PROSITE" id="PS50112"/>
    </source>
</evidence>
<evidence type="ECO:0000256" key="4">
    <source>
        <dbReference type="ARBA" id="ARBA00022679"/>
    </source>
</evidence>
<dbReference type="SUPFAM" id="SSF55785">
    <property type="entry name" value="PYP-like sensor domain (PAS domain)"/>
    <property type="match status" value="1"/>
</dbReference>
<dbReference type="InterPro" id="IPR003661">
    <property type="entry name" value="HisK_dim/P_dom"/>
</dbReference>
<dbReference type="Pfam" id="PF00512">
    <property type="entry name" value="HisKA"/>
    <property type="match status" value="1"/>
</dbReference>
<evidence type="ECO:0000256" key="7">
    <source>
        <dbReference type="SAM" id="MobiDB-lite"/>
    </source>
</evidence>
<dbReference type="InterPro" id="IPR000014">
    <property type="entry name" value="PAS"/>
</dbReference>
<dbReference type="InterPro" id="IPR005467">
    <property type="entry name" value="His_kinase_dom"/>
</dbReference>
<keyword evidence="3 6" id="KW-0597">Phosphoprotein</keyword>
<dbReference type="EMBL" id="CP099429">
    <property type="protein sequence ID" value="USW58951.1"/>
    <property type="molecule type" value="Genomic_DNA"/>
</dbReference>
<sequence>MDTIYQYLKEHDAQWLEETLHQRARLLLDGPQTTTVEDAVEQLHISEPEQPKQTAIPSHIDTSPSGPFDVTQEELPPGLEISDHVRFIRQHDWANTALGPMSQWPTALRRFANMMLADNRAACLWWGPQRLAIYNETYVHIAAHRHPGALGSPVNEVWPELVDAPFGHAYDHADQTGKPSAGERAQFFVAREGYLEELWASWEVLPIPGPGGNLGYYNSATEVTQEMLNNRRMETLQSLDQYTALSANVNDFWGQVIRALEDNPFEAPFVAMYGPASSSATNPRMPPITAVTSSDDHDDLSSVSQDPSMFAGTEWTLEGVYRASLAESLPTVVDMDTGCELLTPTFRSAMSAKTIQVLTASDMAPTLFKAAKSRVWDQEQCNSVILLPIWSSFQEHRSGFLLLGLNPRRPYDDDYKRFIRIFHHQLTTSLSSIVTAEEEAKRARAVARLAAKDRIRLVEKLAATEHEAQLSELRFRSMADLAPIGIFEFDTSGTLLYANQCWIALTGYAPESAHKGMAMSNALVEADRDAFSQEWQKLFHGEEIHFECRLDRPFKTNETYAGERLEGETWVLITAYALRDESIDLRAENITCVFGCLVDISRQKWMEGFQERRFREQNERRRQQETFMDTTSHEARNPLAAITLCADDLNSTMCDLLHKHEDQLVVSRQTAAAVLDSIETIMSCARHQKRIIDDVLTFSKLDSGMLLTSPSPVQPTGVLKQALKMFKTEVKRSDVELGYLIGPSYTELAVKWVMLDPTRFLQVLVNLLNNAIKFTKQDSSRKITITLDASTTRPDAEDVGVNFAPFAARRASIVPSAVSYSVEPAVTLPESVYLLVSIRDSGPGILQEELDKLFQRFQQASPKTYAQYGGSGLGLWISKELCAKLGGQIGVASRAGQGSTFAFYVQAARCEPPPAEQRHLTSEQNYVKARQVSVDEVWTELSPVRDSPAVAAKPLPVIKDTAVADANTSAQLSILVVEDNLINQKVMRKQLLHAGFKVTVANHGVEALDAIYTPVTTTASSFDVILMDIEMPVMGGLECTRAIRSRETDAHYQNIGSLPILGVTANARAEQQAAALDAGMDLVVTKPFHMSDLLAAIEKVRVEKKKKRMSNGSSGHGA</sequence>